<gene>
    <name evidence="11" type="ORF">MM415B03524_0004</name>
</gene>
<accession>A0A6M3L8Z7</accession>
<evidence type="ECO:0000256" key="9">
    <source>
        <dbReference type="SAM" id="MobiDB-lite"/>
    </source>
</evidence>
<evidence type="ECO:0000256" key="3">
    <source>
        <dbReference type="ARBA" id="ARBA00022603"/>
    </source>
</evidence>
<protein>
    <recommendedName>
        <fullName evidence="2">site-specific DNA-methyltransferase (cytosine-N(4)-specific)</fullName>
        <ecNumber evidence="2">2.1.1.113</ecNumber>
    </recommendedName>
</protein>
<feature type="compositionally biased region" description="Basic and acidic residues" evidence="9">
    <location>
        <begin position="145"/>
        <end position="158"/>
    </location>
</feature>
<feature type="region of interest" description="Disordered" evidence="9">
    <location>
        <begin position="137"/>
        <end position="159"/>
    </location>
</feature>
<evidence type="ECO:0000313" key="11">
    <source>
        <dbReference type="EMBL" id="QJA90879.1"/>
    </source>
</evidence>
<comment type="catalytic activity">
    <reaction evidence="8">
        <text>a 2'-deoxycytidine in DNA + S-adenosyl-L-methionine = an N(4)-methyl-2'-deoxycytidine in DNA + S-adenosyl-L-homocysteine + H(+)</text>
        <dbReference type="Rhea" id="RHEA:16857"/>
        <dbReference type="Rhea" id="RHEA-COMP:11369"/>
        <dbReference type="Rhea" id="RHEA-COMP:13674"/>
        <dbReference type="ChEBI" id="CHEBI:15378"/>
        <dbReference type="ChEBI" id="CHEBI:57856"/>
        <dbReference type="ChEBI" id="CHEBI:59789"/>
        <dbReference type="ChEBI" id="CHEBI:85452"/>
        <dbReference type="ChEBI" id="CHEBI:137933"/>
        <dbReference type="EC" id="2.1.1.113"/>
    </reaction>
</comment>
<evidence type="ECO:0000256" key="1">
    <source>
        <dbReference type="ARBA" id="ARBA00010203"/>
    </source>
</evidence>
<dbReference type="InterPro" id="IPR029063">
    <property type="entry name" value="SAM-dependent_MTases_sf"/>
</dbReference>
<dbReference type="EC" id="2.1.1.113" evidence="2"/>
<dbReference type="PRINTS" id="PR00508">
    <property type="entry name" value="S21N4MTFRASE"/>
</dbReference>
<sequence length="470" mass="51399">MDSPTNTILVGDWVDRLRELPDGCVHACVTSPPYWGLRDYGTARWEGGDPECDHQPPDEGGRTNMLTNDQRRHAGRFSGPACWRCGARRIDQQLGLEATPGEYVENIVAGFREVRRALRDDGTLWLNLGDAYAHSGACGGSSPDGPRKPRRTDADKQRKMGLLVPPGLKPKDLCGIPWRVALALQADGWCLRSAMPWVKRSAMPESCTDRPASALEYVFLLAKSARYYFDMEAVKVASQNYGQRNRDGQIAYTEGTMPGGRPHQGLRDADSSAGRNFRNTDLYYESLQPPHGMIHLGDEPVGLDVNPKGFSEAHFATFPPKLVIPLIKASTSLGGCCPECGKPWVRVVEVEKLRRYRPNDRTSRHEAGGGINSCGNTVAGVRTNTLGWEPTCGCGGQPAPCMILDPFMGAGTVAVVAEQLGRNWIGIELSQAYTDDIAWPRILAARSPQSYVKQDVPADAPLFGEGAIHE</sequence>
<organism evidence="11">
    <name type="scientific">viral metagenome</name>
    <dbReference type="NCBI Taxonomy" id="1070528"/>
    <lineage>
        <taxon>unclassified sequences</taxon>
        <taxon>metagenomes</taxon>
        <taxon>organismal metagenomes</taxon>
    </lineage>
</organism>
<dbReference type="EMBL" id="MT142945">
    <property type="protein sequence ID" value="QJA90879.1"/>
    <property type="molecule type" value="Genomic_DNA"/>
</dbReference>
<name>A0A6M3L8Z7_9ZZZZ</name>
<dbReference type="GO" id="GO:0032259">
    <property type="term" value="P:methylation"/>
    <property type="evidence" value="ECO:0007669"/>
    <property type="project" value="UniProtKB-KW"/>
</dbReference>
<dbReference type="AlphaFoldDB" id="A0A6M3L8Z7"/>
<reference evidence="11" key="1">
    <citation type="submission" date="2020-03" db="EMBL/GenBank/DDBJ databases">
        <title>The deep terrestrial virosphere.</title>
        <authorList>
            <person name="Holmfeldt K."/>
            <person name="Nilsson E."/>
            <person name="Simone D."/>
            <person name="Lopez-Fernandez M."/>
            <person name="Wu X."/>
            <person name="de Brujin I."/>
            <person name="Lundin D."/>
            <person name="Andersson A."/>
            <person name="Bertilsson S."/>
            <person name="Dopson M."/>
        </authorList>
    </citation>
    <scope>NUCLEOTIDE SEQUENCE</scope>
    <source>
        <strain evidence="11">MM415B03524</strain>
    </source>
</reference>
<dbReference type="GO" id="GO:0009307">
    <property type="term" value="P:DNA restriction-modification system"/>
    <property type="evidence" value="ECO:0007669"/>
    <property type="project" value="UniProtKB-KW"/>
</dbReference>
<dbReference type="Pfam" id="PF01555">
    <property type="entry name" value="N6_N4_Mtase"/>
    <property type="match status" value="2"/>
</dbReference>
<dbReference type="GO" id="GO:0008170">
    <property type="term" value="F:N-methyltransferase activity"/>
    <property type="evidence" value="ECO:0007669"/>
    <property type="project" value="InterPro"/>
</dbReference>
<feature type="domain" description="DNA methylase N-4/N-6" evidence="10">
    <location>
        <begin position="25"/>
        <end position="335"/>
    </location>
</feature>
<dbReference type="Gene3D" id="3.40.50.150">
    <property type="entry name" value="Vaccinia Virus protein VP39"/>
    <property type="match status" value="1"/>
</dbReference>
<dbReference type="GO" id="GO:0003677">
    <property type="term" value="F:DNA binding"/>
    <property type="evidence" value="ECO:0007669"/>
    <property type="project" value="UniProtKB-KW"/>
</dbReference>
<evidence type="ECO:0000256" key="2">
    <source>
        <dbReference type="ARBA" id="ARBA00012185"/>
    </source>
</evidence>
<comment type="similarity">
    <text evidence="1">Belongs to the N(4)/N(6)-methyltransferase family. N(4) subfamily.</text>
</comment>
<keyword evidence="4 11" id="KW-0808">Transferase</keyword>
<keyword evidence="3 11" id="KW-0489">Methyltransferase</keyword>
<evidence type="ECO:0000256" key="5">
    <source>
        <dbReference type="ARBA" id="ARBA00022691"/>
    </source>
</evidence>
<evidence type="ECO:0000256" key="8">
    <source>
        <dbReference type="ARBA" id="ARBA00049120"/>
    </source>
</evidence>
<keyword evidence="7" id="KW-0238">DNA-binding</keyword>
<keyword evidence="6" id="KW-0680">Restriction system</keyword>
<dbReference type="InterPro" id="IPR001091">
    <property type="entry name" value="RM_Methyltransferase"/>
</dbReference>
<evidence type="ECO:0000259" key="10">
    <source>
        <dbReference type="Pfam" id="PF01555"/>
    </source>
</evidence>
<evidence type="ECO:0000256" key="7">
    <source>
        <dbReference type="ARBA" id="ARBA00023125"/>
    </source>
</evidence>
<proteinExistence type="inferred from homology"/>
<dbReference type="InterPro" id="IPR017985">
    <property type="entry name" value="MeTrfase_CN4_CS"/>
</dbReference>
<evidence type="ECO:0000256" key="6">
    <source>
        <dbReference type="ARBA" id="ARBA00022747"/>
    </source>
</evidence>
<dbReference type="InterPro" id="IPR002941">
    <property type="entry name" value="DNA_methylase_N4/N6"/>
</dbReference>
<dbReference type="SUPFAM" id="SSF53335">
    <property type="entry name" value="S-adenosyl-L-methionine-dependent methyltransferases"/>
    <property type="match status" value="1"/>
</dbReference>
<feature type="domain" description="DNA methylase N-4/N-6" evidence="10">
    <location>
        <begin position="403"/>
        <end position="436"/>
    </location>
</feature>
<dbReference type="PROSITE" id="PS00093">
    <property type="entry name" value="N4_MTASE"/>
    <property type="match status" value="1"/>
</dbReference>
<keyword evidence="5" id="KW-0949">S-adenosyl-L-methionine</keyword>
<dbReference type="GO" id="GO:0015667">
    <property type="term" value="F:site-specific DNA-methyltransferase (cytosine-N4-specific) activity"/>
    <property type="evidence" value="ECO:0007669"/>
    <property type="project" value="UniProtKB-EC"/>
</dbReference>
<evidence type="ECO:0000256" key="4">
    <source>
        <dbReference type="ARBA" id="ARBA00022679"/>
    </source>
</evidence>